<dbReference type="Gene3D" id="3.40.1230.10">
    <property type="entry name" value="MTH938-like"/>
    <property type="match status" value="1"/>
</dbReference>
<dbReference type="Pfam" id="PF04430">
    <property type="entry name" value="DUF498"/>
    <property type="match status" value="1"/>
</dbReference>
<dbReference type="CDD" id="cd05126">
    <property type="entry name" value="Mth938"/>
    <property type="match status" value="1"/>
</dbReference>
<protein>
    <recommendedName>
        <fullName evidence="4">Mth938-like domain-containing protein</fullName>
    </recommendedName>
</protein>
<dbReference type="InterPro" id="IPR036748">
    <property type="entry name" value="MTH938-like_sf"/>
</dbReference>
<evidence type="ECO:0000256" key="2">
    <source>
        <dbReference type="ARBA" id="ARBA00022490"/>
    </source>
</evidence>
<evidence type="ECO:0000313" key="3">
    <source>
        <dbReference type="EMBL" id="HHF99002.1"/>
    </source>
</evidence>
<proteinExistence type="predicted"/>
<name>A0A7V5M0I8_UNCAE</name>
<gene>
    <name evidence="3" type="ORF">ENL39_05915</name>
</gene>
<dbReference type="FunFam" id="3.40.1230.10:FF:000001">
    <property type="entry name" value="Adipogenesis-associated, Mth938 domain-containing"/>
    <property type="match status" value="1"/>
</dbReference>
<dbReference type="EMBL" id="DRTT01000163">
    <property type="protein sequence ID" value="HHF99002.1"/>
    <property type="molecule type" value="Genomic_DNA"/>
</dbReference>
<dbReference type="InterPro" id="IPR007523">
    <property type="entry name" value="NDUFAF3/AAMDC"/>
</dbReference>
<evidence type="ECO:0000256" key="1">
    <source>
        <dbReference type="ARBA" id="ARBA00004496"/>
    </source>
</evidence>
<dbReference type="PANTHER" id="PTHR15811">
    <property type="entry name" value="MTH938 DOMAIN-CONTAINING PROTEIN"/>
    <property type="match status" value="1"/>
</dbReference>
<dbReference type="Proteomes" id="UP000886070">
    <property type="component" value="Unassembled WGS sequence"/>
</dbReference>
<organism evidence="3">
    <name type="scientific">Aerophobetes bacterium</name>
    <dbReference type="NCBI Taxonomy" id="2030807"/>
    <lineage>
        <taxon>Bacteria</taxon>
        <taxon>Candidatus Aerophobota</taxon>
    </lineage>
</organism>
<keyword evidence="2" id="KW-0963">Cytoplasm</keyword>
<dbReference type="AlphaFoldDB" id="A0A7V5M0I8"/>
<sequence length="114" mass="12901">MIESYRFGQIIIDGKVYTSDVIIYPDGKVNDKWWRKEGHLLLPEDIEEVVKSKPEVLVVGTGYSGLMEVPSSTKEWVEAKNIKLLVRPTQKACNFYNELKKSGKKAGACLHLTC</sequence>
<accession>A0A7V5M0I8</accession>
<comment type="subcellular location">
    <subcellularLocation>
        <location evidence="1">Cytoplasm</location>
    </subcellularLocation>
</comment>
<comment type="caution">
    <text evidence="3">The sequence shown here is derived from an EMBL/GenBank/DDBJ whole genome shotgun (WGS) entry which is preliminary data.</text>
</comment>
<dbReference type="SUPFAM" id="SSF64076">
    <property type="entry name" value="MTH938-like"/>
    <property type="match status" value="1"/>
</dbReference>
<evidence type="ECO:0008006" key="4">
    <source>
        <dbReference type="Google" id="ProtNLM"/>
    </source>
</evidence>
<dbReference type="GO" id="GO:0005737">
    <property type="term" value="C:cytoplasm"/>
    <property type="evidence" value="ECO:0007669"/>
    <property type="project" value="UniProtKB-SubCell"/>
</dbReference>
<dbReference type="InterPro" id="IPR034096">
    <property type="entry name" value="AAMDC"/>
</dbReference>
<reference evidence="3" key="1">
    <citation type="journal article" date="2020" name="mSystems">
        <title>Genome- and Community-Level Interaction Insights into Carbon Utilization and Element Cycling Functions of Hydrothermarchaeota in Hydrothermal Sediment.</title>
        <authorList>
            <person name="Zhou Z."/>
            <person name="Liu Y."/>
            <person name="Xu W."/>
            <person name="Pan J."/>
            <person name="Luo Z.H."/>
            <person name="Li M."/>
        </authorList>
    </citation>
    <scope>NUCLEOTIDE SEQUENCE [LARGE SCALE GENOMIC DNA]</scope>
    <source>
        <strain evidence="3">HyVt-92</strain>
    </source>
</reference>
<dbReference type="PANTHER" id="PTHR15811:SF5">
    <property type="entry name" value="MTH938 DOMAIN-CONTAINING PROTEIN"/>
    <property type="match status" value="1"/>
</dbReference>